<organism evidence="2 3">
    <name type="scientific">Faecalicoccus pleomorphus</name>
    <dbReference type="NCBI Taxonomy" id="1323"/>
    <lineage>
        <taxon>Bacteria</taxon>
        <taxon>Bacillati</taxon>
        <taxon>Bacillota</taxon>
        <taxon>Erysipelotrichia</taxon>
        <taxon>Erysipelotrichales</taxon>
        <taxon>Erysipelotrichaceae</taxon>
        <taxon>Faecalicoccus</taxon>
    </lineage>
</organism>
<keyword evidence="3" id="KW-1185">Reference proteome</keyword>
<dbReference type="EMBL" id="UHFX01000001">
    <property type="protein sequence ID" value="SUN83183.1"/>
    <property type="molecule type" value="Genomic_DNA"/>
</dbReference>
<dbReference type="InterPro" id="IPR056818">
    <property type="entry name" value="GlmU/GlgC-like_hexapep"/>
</dbReference>
<dbReference type="Gene3D" id="2.160.10.10">
    <property type="entry name" value="Hexapeptide repeat proteins"/>
    <property type="match status" value="1"/>
</dbReference>
<evidence type="ECO:0000259" key="1">
    <source>
        <dbReference type="Pfam" id="PF24894"/>
    </source>
</evidence>
<protein>
    <recommendedName>
        <fullName evidence="1">Glucose-1-phosphate adenylyltransferase/Bifunctional protein GlmU-like C-terminal hexapeptide domain-containing protein</fullName>
    </recommendedName>
</protein>
<name>A0A380L895_9FIRM</name>
<dbReference type="Proteomes" id="UP000255523">
    <property type="component" value="Unassembled WGS sequence"/>
</dbReference>
<gene>
    <name evidence="2" type="ORF">NCTC11087_00001</name>
</gene>
<dbReference type="Pfam" id="PF24894">
    <property type="entry name" value="Hexapep_GlmU"/>
    <property type="match status" value="1"/>
</dbReference>
<sequence length="48" mass="4881">MPGVSVGEGAKVYRAIVADGVKIDPGAVVGSPDSEEIALISKRVKKGE</sequence>
<dbReference type="SUPFAM" id="SSF51161">
    <property type="entry name" value="Trimeric LpxA-like enzymes"/>
    <property type="match status" value="1"/>
</dbReference>
<evidence type="ECO:0000313" key="3">
    <source>
        <dbReference type="Proteomes" id="UP000255523"/>
    </source>
</evidence>
<accession>A0A380L895</accession>
<dbReference type="AlphaFoldDB" id="A0A380L895"/>
<dbReference type="InterPro" id="IPR011004">
    <property type="entry name" value="Trimer_LpxA-like_sf"/>
</dbReference>
<feature type="domain" description="Glucose-1-phosphate adenylyltransferase/Bifunctional protein GlmU-like C-terminal hexapeptide" evidence="1">
    <location>
        <begin position="1"/>
        <end position="35"/>
    </location>
</feature>
<evidence type="ECO:0000313" key="2">
    <source>
        <dbReference type="EMBL" id="SUN83183.1"/>
    </source>
</evidence>
<proteinExistence type="predicted"/>
<reference evidence="2 3" key="1">
    <citation type="submission" date="2018-06" db="EMBL/GenBank/DDBJ databases">
        <authorList>
            <consortium name="Pathogen Informatics"/>
            <person name="Doyle S."/>
        </authorList>
    </citation>
    <scope>NUCLEOTIDE SEQUENCE [LARGE SCALE GENOMIC DNA]</scope>
    <source>
        <strain evidence="2 3">NCTC11087</strain>
    </source>
</reference>